<evidence type="ECO:0000313" key="7">
    <source>
        <dbReference type="Proteomes" id="UP000233524"/>
    </source>
</evidence>
<proteinExistence type="inferred from homology"/>
<feature type="transmembrane region" description="Helical" evidence="4">
    <location>
        <begin position="390"/>
        <end position="415"/>
    </location>
</feature>
<evidence type="ECO:0000256" key="3">
    <source>
        <dbReference type="SAM" id="MobiDB-lite"/>
    </source>
</evidence>
<feature type="transmembrane region" description="Helical" evidence="4">
    <location>
        <begin position="139"/>
        <end position="161"/>
    </location>
</feature>
<sequence length="488" mass="52202">MSRPKIPATREPATVVSHWHRRPVASDGPWQKQVVASVDYEALSLILIMGETDHEKRLQSRPPSPDDVQSDAQSDVQSEIGPVPAAIADDIPDGGWIAWLQVAGAFALFFNSWGIVNTFGVYQTYYESNQLSSQTPDTIAWIGSLQSFLLLAGGLVSGPLLDGGWFKSTVAVGTILITLGFMMMSLATKYWQLILAQGLCIGLGAGCMVVPSLSILPQYFLKKRALVTGITVCGSSLGGVVYPLIFQALVDSLGFGWTNRILGFIALTTCSFSVAIMRPRAKPRKLRSPFDPKAFREPAYVVYCLGMFCSNFGFFPPIFYLQTYAMSHGLTNKNIALNLVAILNAASVIGRLAPSPAVRMIGPINTMMIVVAMASVVAFSWIAVHTGPGNIVFAVMYGFTSGGIVSLPAVVLASITEDLGFMGARLGTSNFINAIASLCGAPLAGAILKSTGKYLGVQLFSGFFLLAASLSLLLTRFARVGFKLTANV</sequence>
<evidence type="ECO:0000256" key="4">
    <source>
        <dbReference type="SAM" id="Phobius"/>
    </source>
</evidence>
<evidence type="ECO:0000256" key="1">
    <source>
        <dbReference type="ARBA" id="ARBA00004141"/>
    </source>
</evidence>
<feature type="transmembrane region" description="Helical" evidence="4">
    <location>
        <begin position="257"/>
        <end position="277"/>
    </location>
</feature>
<dbReference type="Gene3D" id="1.20.1250.20">
    <property type="entry name" value="MFS general substrate transporter like domains"/>
    <property type="match status" value="1"/>
</dbReference>
<organism evidence="6 7">
    <name type="scientific">Lomentospora prolificans</name>
    <dbReference type="NCBI Taxonomy" id="41688"/>
    <lineage>
        <taxon>Eukaryota</taxon>
        <taxon>Fungi</taxon>
        <taxon>Dikarya</taxon>
        <taxon>Ascomycota</taxon>
        <taxon>Pezizomycotina</taxon>
        <taxon>Sordariomycetes</taxon>
        <taxon>Hypocreomycetidae</taxon>
        <taxon>Microascales</taxon>
        <taxon>Microascaceae</taxon>
        <taxon>Lomentospora</taxon>
    </lineage>
</organism>
<dbReference type="OrthoDB" id="6509908at2759"/>
<gene>
    <name evidence="6" type="ORF">jhhlp_007929</name>
</gene>
<name>A0A2N3N100_9PEZI</name>
<dbReference type="GO" id="GO:0016020">
    <property type="term" value="C:membrane"/>
    <property type="evidence" value="ECO:0007669"/>
    <property type="project" value="UniProtKB-SubCell"/>
</dbReference>
<feature type="transmembrane region" description="Helical" evidence="4">
    <location>
        <begin position="298"/>
        <end position="315"/>
    </location>
</feature>
<feature type="transmembrane region" description="Helical" evidence="4">
    <location>
        <begin position="427"/>
        <end position="448"/>
    </location>
</feature>
<dbReference type="PANTHER" id="PTHR11360:SF280">
    <property type="entry name" value="MONOCARBOXYLATE TRANSPORTER, PUTATIVE (AFU_ORTHOLOGUE AFUA_1G05170)-RELATED"/>
    <property type="match status" value="1"/>
</dbReference>
<reference evidence="6 7" key="1">
    <citation type="journal article" date="2017" name="G3 (Bethesda)">
        <title>First Draft Genome Sequence of the Pathogenic Fungus Lomentospora prolificans (Formerly Scedosporium prolificans).</title>
        <authorList>
            <person name="Luo R."/>
            <person name="Zimin A."/>
            <person name="Workman R."/>
            <person name="Fan Y."/>
            <person name="Pertea G."/>
            <person name="Grossman N."/>
            <person name="Wear M.P."/>
            <person name="Jia B."/>
            <person name="Miller H."/>
            <person name="Casadevall A."/>
            <person name="Timp W."/>
            <person name="Zhang S.X."/>
            <person name="Salzberg S.L."/>
        </authorList>
    </citation>
    <scope>NUCLEOTIDE SEQUENCE [LARGE SCALE GENOMIC DNA]</scope>
    <source>
        <strain evidence="6 7">JHH-5317</strain>
    </source>
</reference>
<dbReference type="VEuPathDB" id="FungiDB:jhhlp_007929"/>
<dbReference type="InterPro" id="IPR011701">
    <property type="entry name" value="MFS"/>
</dbReference>
<feature type="region of interest" description="Disordered" evidence="3">
    <location>
        <begin position="55"/>
        <end position="75"/>
    </location>
</feature>
<protein>
    <recommendedName>
        <fullName evidence="5">Major facilitator superfamily (MFS) profile domain-containing protein</fullName>
    </recommendedName>
</protein>
<dbReference type="InterPro" id="IPR020846">
    <property type="entry name" value="MFS_dom"/>
</dbReference>
<dbReference type="CDD" id="cd17352">
    <property type="entry name" value="MFS_MCT_SLC16"/>
    <property type="match status" value="1"/>
</dbReference>
<keyword evidence="4" id="KW-0812">Transmembrane</keyword>
<feature type="compositionally biased region" description="Low complexity" evidence="3">
    <location>
        <begin position="66"/>
        <end position="75"/>
    </location>
</feature>
<dbReference type="InterPro" id="IPR050327">
    <property type="entry name" value="Proton-linked_MCT"/>
</dbReference>
<feature type="transmembrane region" description="Helical" evidence="4">
    <location>
        <begin position="225"/>
        <end position="245"/>
    </location>
</feature>
<keyword evidence="4" id="KW-1133">Transmembrane helix</keyword>
<dbReference type="Proteomes" id="UP000233524">
    <property type="component" value="Unassembled WGS sequence"/>
</dbReference>
<feature type="transmembrane region" description="Helical" evidence="4">
    <location>
        <begin position="168"/>
        <end position="187"/>
    </location>
</feature>
<dbReference type="Pfam" id="PF07690">
    <property type="entry name" value="MFS_1"/>
    <property type="match status" value="1"/>
</dbReference>
<keyword evidence="7" id="KW-1185">Reference proteome</keyword>
<dbReference type="SUPFAM" id="SSF103473">
    <property type="entry name" value="MFS general substrate transporter"/>
    <property type="match status" value="1"/>
</dbReference>
<feature type="transmembrane region" description="Helical" evidence="4">
    <location>
        <begin position="454"/>
        <end position="474"/>
    </location>
</feature>
<feature type="transmembrane region" description="Helical" evidence="4">
    <location>
        <begin position="96"/>
        <end position="119"/>
    </location>
</feature>
<dbReference type="InParanoid" id="A0A2N3N100"/>
<keyword evidence="4" id="KW-0472">Membrane</keyword>
<feature type="transmembrane region" description="Helical" evidence="4">
    <location>
        <begin position="193"/>
        <end position="213"/>
    </location>
</feature>
<dbReference type="GO" id="GO:0022857">
    <property type="term" value="F:transmembrane transporter activity"/>
    <property type="evidence" value="ECO:0007669"/>
    <property type="project" value="InterPro"/>
</dbReference>
<feature type="transmembrane region" description="Helical" evidence="4">
    <location>
        <begin position="365"/>
        <end position="384"/>
    </location>
</feature>
<evidence type="ECO:0000256" key="2">
    <source>
        <dbReference type="ARBA" id="ARBA00006727"/>
    </source>
</evidence>
<dbReference type="PROSITE" id="PS50850">
    <property type="entry name" value="MFS"/>
    <property type="match status" value="1"/>
</dbReference>
<comment type="subcellular location">
    <subcellularLocation>
        <location evidence="1">Membrane</location>
        <topology evidence="1">Multi-pass membrane protein</topology>
    </subcellularLocation>
</comment>
<dbReference type="PANTHER" id="PTHR11360">
    <property type="entry name" value="MONOCARBOXYLATE TRANSPORTER"/>
    <property type="match status" value="1"/>
</dbReference>
<comment type="caution">
    <text evidence="6">The sequence shown here is derived from an EMBL/GenBank/DDBJ whole genome shotgun (WGS) entry which is preliminary data.</text>
</comment>
<evidence type="ECO:0000259" key="5">
    <source>
        <dbReference type="PROSITE" id="PS50850"/>
    </source>
</evidence>
<evidence type="ECO:0000313" key="6">
    <source>
        <dbReference type="EMBL" id="PKS06095.1"/>
    </source>
</evidence>
<feature type="transmembrane region" description="Helical" evidence="4">
    <location>
        <begin position="335"/>
        <end position="353"/>
    </location>
</feature>
<feature type="domain" description="Major facilitator superfamily (MFS) profile" evidence="5">
    <location>
        <begin position="97"/>
        <end position="479"/>
    </location>
</feature>
<comment type="similarity">
    <text evidence="2">Belongs to the major facilitator superfamily. Monocarboxylate porter (TC 2.A.1.13) family.</text>
</comment>
<dbReference type="EMBL" id="NLAX01001139">
    <property type="protein sequence ID" value="PKS06095.1"/>
    <property type="molecule type" value="Genomic_DNA"/>
</dbReference>
<dbReference type="InterPro" id="IPR036259">
    <property type="entry name" value="MFS_trans_sf"/>
</dbReference>
<dbReference type="AlphaFoldDB" id="A0A2N3N100"/>
<accession>A0A2N3N100</accession>